<dbReference type="SUPFAM" id="SSF101307">
    <property type="entry name" value="YutG-like"/>
    <property type="match status" value="1"/>
</dbReference>
<name>A0A512BEJ6_9BACT</name>
<gene>
    <name evidence="3" type="primary">pgpA</name>
    <name evidence="3" type="ORF">SAE01_28860</name>
</gene>
<reference evidence="3 4" key="1">
    <citation type="submission" date="2019-07" db="EMBL/GenBank/DDBJ databases">
        <title>Whole genome shotgun sequence of Segetibacter aerophilus NBRC 106135.</title>
        <authorList>
            <person name="Hosoyama A."/>
            <person name="Uohara A."/>
            <person name="Ohji S."/>
            <person name="Ichikawa N."/>
        </authorList>
    </citation>
    <scope>NUCLEOTIDE SEQUENCE [LARGE SCALE GENOMIC DNA]</scope>
    <source>
        <strain evidence="3 4">NBRC 106135</strain>
    </source>
</reference>
<protein>
    <submittedName>
        <fullName evidence="3">Phosphatidylglycerophosphatase A</fullName>
    </submittedName>
</protein>
<organism evidence="3 4">
    <name type="scientific">Segetibacter aerophilus</name>
    <dbReference type="NCBI Taxonomy" id="670293"/>
    <lineage>
        <taxon>Bacteria</taxon>
        <taxon>Pseudomonadati</taxon>
        <taxon>Bacteroidota</taxon>
        <taxon>Chitinophagia</taxon>
        <taxon>Chitinophagales</taxon>
        <taxon>Chitinophagaceae</taxon>
        <taxon>Segetibacter</taxon>
    </lineage>
</organism>
<dbReference type="InterPro" id="IPR007686">
    <property type="entry name" value="YutG/PgpA"/>
</dbReference>
<evidence type="ECO:0000259" key="2">
    <source>
        <dbReference type="Pfam" id="PF04608"/>
    </source>
</evidence>
<keyword evidence="1" id="KW-0812">Transmembrane</keyword>
<comment type="caution">
    <text evidence="3">The sequence shown here is derived from an EMBL/GenBank/DDBJ whole genome shotgun (WGS) entry which is preliminary data.</text>
</comment>
<feature type="transmembrane region" description="Helical" evidence="1">
    <location>
        <begin position="16"/>
        <end position="36"/>
    </location>
</feature>
<dbReference type="RefSeq" id="WP_147204503.1">
    <property type="nucleotide sequence ID" value="NZ_BJYT01000010.1"/>
</dbReference>
<feature type="transmembrane region" description="Helical" evidence="1">
    <location>
        <begin position="125"/>
        <end position="148"/>
    </location>
</feature>
<feature type="domain" description="YutG/PgpA" evidence="2">
    <location>
        <begin position="8"/>
        <end position="145"/>
    </location>
</feature>
<dbReference type="CDD" id="cd06971">
    <property type="entry name" value="PgpA"/>
    <property type="match status" value="1"/>
</dbReference>
<dbReference type="PANTHER" id="PTHR36305:SF1">
    <property type="entry name" value="PHOSPHATIDYLGLYCEROPHOSPHATASE A"/>
    <property type="match status" value="1"/>
</dbReference>
<dbReference type="GO" id="GO:0006629">
    <property type="term" value="P:lipid metabolic process"/>
    <property type="evidence" value="ECO:0007669"/>
    <property type="project" value="InterPro"/>
</dbReference>
<dbReference type="GO" id="GO:0008962">
    <property type="term" value="F:phosphatidylglycerophosphatase activity"/>
    <property type="evidence" value="ECO:0007669"/>
    <property type="project" value="InterPro"/>
</dbReference>
<sequence>MIEIHKLVATFFGLGYIGKGGGTLAAVALCIIWLLIPTQDFTILVQILSLIVVCVAGVWSGNVVDRIWGKDSSKVVIDEVAGMMITLIFLPITLKYVLTGLVLFRFFDIAKPLLIKRMELLPKGWGVMADDVLAGLYAHILLMVIVHFKLF</sequence>
<dbReference type="PANTHER" id="PTHR36305">
    <property type="entry name" value="PHOSPHATIDYLGLYCEROPHOSPHATASE A"/>
    <property type="match status" value="1"/>
</dbReference>
<dbReference type="InterPro" id="IPR036681">
    <property type="entry name" value="PgpA-like_sf"/>
</dbReference>
<keyword evidence="1" id="KW-0472">Membrane</keyword>
<evidence type="ECO:0000313" key="4">
    <source>
        <dbReference type="Proteomes" id="UP000321513"/>
    </source>
</evidence>
<dbReference type="Proteomes" id="UP000321513">
    <property type="component" value="Unassembled WGS sequence"/>
</dbReference>
<feature type="transmembrane region" description="Helical" evidence="1">
    <location>
        <begin position="80"/>
        <end position="104"/>
    </location>
</feature>
<dbReference type="PIRSF" id="PIRSF006162">
    <property type="entry name" value="PgpA"/>
    <property type="match status" value="1"/>
</dbReference>
<keyword evidence="4" id="KW-1185">Reference proteome</keyword>
<dbReference type="OrthoDB" id="9804091at2"/>
<evidence type="ECO:0000313" key="3">
    <source>
        <dbReference type="EMBL" id="GEO10390.1"/>
    </source>
</evidence>
<dbReference type="AlphaFoldDB" id="A0A512BEJ6"/>
<dbReference type="InterPro" id="IPR026037">
    <property type="entry name" value="PgpA"/>
</dbReference>
<keyword evidence="1" id="KW-1133">Transmembrane helix</keyword>
<evidence type="ECO:0000256" key="1">
    <source>
        <dbReference type="SAM" id="Phobius"/>
    </source>
</evidence>
<proteinExistence type="predicted"/>
<accession>A0A512BEJ6</accession>
<feature type="transmembrane region" description="Helical" evidence="1">
    <location>
        <begin position="43"/>
        <end position="60"/>
    </location>
</feature>
<dbReference type="EMBL" id="BJYT01000010">
    <property type="protein sequence ID" value="GEO10390.1"/>
    <property type="molecule type" value="Genomic_DNA"/>
</dbReference>
<dbReference type="Pfam" id="PF04608">
    <property type="entry name" value="PgpA"/>
    <property type="match status" value="1"/>
</dbReference>